<dbReference type="Proteomes" id="UP001237642">
    <property type="component" value="Unassembled WGS sequence"/>
</dbReference>
<reference evidence="1" key="1">
    <citation type="submission" date="2023-02" db="EMBL/GenBank/DDBJ databases">
        <title>Genome of toxic invasive species Heracleum sosnowskyi carries increased number of genes despite the absence of recent whole-genome duplications.</title>
        <authorList>
            <person name="Schelkunov M."/>
            <person name="Shtratnikova V."/>
            <person name="Makarenko M."/>
            <person name="Klepikova A."/>
            <person name="Omelchenko D."/>
            <person name="Novikova G."/>
            <person name="Obukhova E."/>
            <person name="Bogdanov V."/>
            <person name="Penin A."/>
            <person name="Logacheva M."/>
        </authorList>
    </citation>
    <scope>NUCLEOTIDE SEQUENCE</scope>
    <source>
        <strain evidence="1">Hsosn_3</strain>
        <tissue evidence="1">Leaf</tissue>
    </source>
</reference>
<evidence type="ECO:0000313" key="2">
    <source>
        <dbReference type="Proteomes" id="UP001237642"/>
    </source>
</evidence>
<dbReference type="Pfam" id="PF02992">
    <property type="entry name" value="Transposase_21"/>
    <property type="match status" value="1"/>
</dbReference>
<gene>
    <name evidence="1" type="ORF">POM88_016513</name>
</gene>
<organism evidence="1 2">
    <name type="scientific">Heracleum sosnowskyi</name>
    <dbReference type="NCBI Taxonomy" id="360622"/>
    <lineage>
        <taxon>Eukaryota</taxon>
        <taxon>Viridiplantae</taxon>
        <taxon>Streptophyta</taxon>
        <taxon>Embryophyta</taxon>
        <taxon>Tracheophyta</taxon>
        <taxon>Spermatophyta</taxon>
        <taxon>Magnoliopsida</taxon>
        <taxon>eudicotyledons</taxon>
        <taxon>Gunneridae</taxon>
        <taxon>Pentapetalae</taxon>
        <taxon>asterids</taxon>
        <taxon>campanulids</taxon>
        <taxon>Apiales</taxon>
        <taxon>Apiaceae</taxon>
        <taxon>Apioideae</taxon>
        <taxon>apioid superclade</taxon>
        <taxon>Tordylieae</taxon>
        <taxon>Tordyliinae</taxon>
        <taxon>Heracleum</taxon>
    </lineage>
</organism>
<sequence>MYLKHSRKVCYMNHRNFLDPNHKWRSDKRRFNGDVETGKCPQMLSGREVEVLLDGYVNTFGKGKKRKDVEELIEKHRALLEINAKFNRFKREKTHTDELCASPTKQMQPHVIVRPRSSLFKTKDKNAEKRKYVTLKNINDEKKRMMSSRKKLQFGNTIASPTKEGITLVAATEEEETDDSGKRVGLAEYLQKFQVAGGGKEV</sequence>
<keyword evidence="2" id="KW-1185">Reference proteome</keyword>
<name>A0AAD8MT15_9APIA</name>
<comment type="caution">
    <text evidence="1">The sequence shown here is derived from an EMBL/GenBank/DDBJ whole genome shotgun (WGS) entry which is preliminary data.</text>
</comment>
<dbReference type="InterPro" id="IPR004242">
    <property type="entry name" value="Transposase_21"/>
</dbReference>
<dbReference type="AlphaFoldDB" id="A0AAD8MT15"/>
<accession>A0AAD8MT15</accession>
<reference evidence="1" key="2">
    <citation type="submission" date="2023-05" db="EMBL/GenBank/DDBJ databases">
        <authorList>
            <person name="Schelkunov M.I."/>
        </authorList>
    </citation>
    <scope>NUCLEOTIDE SEQUENCE</scope>
    <source>
        <strain evidence="1">Hsosn_3</strain>
        <tissue evidence="1">Leaf</tissue>
    </source>
</reference>
<proteinExistence type="predicted"/>
<dbReference type="EMBL" id="JAUIZM010000004">
    <property type="protein sequence ID" value="KAK1388335.1"/>
    <property type="molecule type" value="Genomic_DNA"/>
</dbReference>
<protein>
    <submittedName>
        <fullName evidence="1">Uncharacterized protein</fullName>
    </submittedName>
</protein>
<evidence type="ECO:0000313" key="1">
    <source>
        <dbReference type="EMBL" id="KAK1388335.1"/>
    </source>
</evidence>